<dbReference type="Gene3D" id="2.30.230.10">
    <property type="entry name" value="Lipovitellin, beta-sheet shell regions, chain A"/>
    <property type="match status" value="1"/>
</dbReference>
<gene>
    <name evidence="3" type="ORF">EAI_15090</name>
</gene>
<dbReference type="SUPFAM" id="SSF56968">
    <property type="entry name" value="Lipovitellin-phosvitin complex, beta-sheet shell regions"/>
    <property type="match status" value="1"/>
</dbReference>
<proteinExistence type="predicted"/>
<dbReference type="GO" id="GO:0005319">
    <property type="term" value="F:lipid transporter activity"/>
    <property type="evidence" value="ECO:0007669"/>
    <property type="project" value="InterPro"/>
</dbReference>
<dbReference type="InterPro" id="IPR015816">
    <property type="entry name" value="Vitellinogen_b-sht_N"/>
</dbReference>
<dbReference type="EMBL" id="GL447247">
    <property type="protein sequence ID" value="EFN86752.1"/>
    <property type="molecule type" value="Genomic_DNA"/>
</dbReference>
<organism evidence="4">
    <name type="scientific">Harpegnathos saltator</name>
    <name type="common">Jerdon's jumping ant</name>
    <dbReference type="NCBI Taxonomy" id="610380"/>
    <lineage>
        <taxon>Eukaryota</taxon>
        <taxon>Metazoa</taxon>
        <taxon>Ecdysozoa</taxon>
        <taxon>Arthropoda</taxon>
        <taxon>Hexapoda</taxon>
        <taxon>Insecta</taxon>
        <taxon>Pterygota</taxon>
        <taxon>Neoptera</taxon>
        <taxon>Endopterygota</taxon>
        <taxon>Hymenoptera</taxon>
        <taxon>Apocrita</taxon>
        <taxon>Aculeata</taxon>
        <taxon>Formicoidea</taxon>
        <taxon>Formicidae</taxon>
        <taxon>Ponerinae</taxon>
        <taxon>Ponerini</taxon>
        <taxon>Harpegnathos</taxon>
    </lineage>
</organism>
<accession>E2BC27</accession>
<evidence type="ECO:0000259" key="2">
    <source>
        <dbReference type="Pfam" id="PF01347"/>
    </source>
</evidence>
<dbReference type="InterPro" id="IPR001747">
    <property type="entry name" value="Vitellogenin_N"/>
</dbReference>
<dbReference type="AlphaFoldDB" id="E2BC27"/>
<evidence type="ECO:0000256" key="1">
    <source>
        <dbReference type="ARBA" id="ARBA00022729"/>
    </source>
</evidence>
<dbReference type="Proteomes" id="UP000008237">
    <property type="component" value="Unassembled WGS sequence"/>
</dbReference>
<keyword evidence="4" id="KW-1185">Reference proteome</keyword>
<sequence>MACCLPVRRGGRYHQLLFNPLTPTAANVVVNDTTEWAYGPEYSYNVNMTYVIKSDPAEPAGTMQLMSSVKCQPKVSENSLLCRLRNSTTMMSLRKDNTSREVETEQMFEIKFNERGVESLLIEPPSRMEVVNFIRKIANQLSVGADMKRKIGMPQFMARENTSMGDCATMYRITREELAESPPEPPESPELAEDADFQLVVLPMADARPGTSLTIEKSRMGCINSPRYVDFSMGILKMGRFFSRIYVDGADRFETYTELDGKLRTESLSSRIITFKSLLRVSLESIEPAQEPLPSILYGELIDLNMNNDIPNNMID</sequence>
<reference evidence="3 4" key="1">
    <citation type="journal article" date="2010" name="Science">
        <title>Genomic comparison of the ants Camponotus floridanus and Harpegnathos saltator.</title>
        <authorList>
            <person name="Bonasio R."/>
            <person name="Zhang G."/>
            <person name="Ye C."/>
            <person name="Mutti N.S."/>
            <person name="Fang X."/>
            <person name="Qin N."/>
            <person name="Donahue G."/>
            <person name="Yang P."/>
            <person name="Li Q."/>
            <person name="Li C."/>
            <person name="Zhang P."/>
            <person name="Huang Z."/>
            <person name="Berger S.L."/>
            <person name="Reinberg D."/>
            <person name="Wang J."/>
            <person name="Liebig J."/>
        </authorList>
    </citation>
    <scope>NUCLEOTIDE SEQUENCE [LARGE SCALE GENOMIC DNA]</scope>
    <source>
        <strain evidence="3 4">R22 G/1</strain>
    </source>
</reference>
<dbReference type="InterPro" id="IPR015819">
    <property type="entry name" value="Lipid_transp_b-sht_shell"/>
</dbReference>
<dbReference type="InParanoid" id="E2BC27"/>
<protein>
    <recommendedName>
        <fullName evidence="2">Vitellogenin domain-containing protein</fullName>
    </recommendedName>
</protein>
<evidence type="ECO:0000313" key="3">
    <source>
        <dbReference type="EMBL" id="EFN86752.1"/>
    </source>
</evidence>
<dbReference type="Pfam" id="PF01347">
    <property type="entry name" value="Vitellogenin_N"/>
    <property type="match status" value="1"/>
</dbReference>
<name>E2BC27_HARSA</name>
<evidence type="ECO:0000313" key="4">
    <source>
        <dbReference type="Proteomes" id="UP000008237"/>
    </source>
</evidence>
<dbReference type="OrthoDB" id="7572579at2759"/>
<dbReference type="OMA" id="PRYVDFS"/>
<keyword evidence="1" id="KW-0732">Signal</keyword>
<feature type="domain" description="Vitellogenin" evidence="2">
    <location>
        <begin position="37"/>
        <end position="175"/>
    </location>
</feature>